<evidence type="ECO:0000259" key="11">
    <source>
        <dbReference type="PROSITE" id="PS50011"/>
    </source>
</evidence>
<dbReference type="OrthoDB" id="1909574at2759"/>
<feature type="domain" description="Protein kinase" evidence="11">
    <location>
        <begin position="335"/>
        <end position="621"/>
    </location>
</feature>
<dbReference type="CDD" id="cd23509">
    <property type="entry name" value="Gnk2-like"/>
    <property type="match status" value="2"/>
</dbReference>
<gene>
    <name evidence="13" type="ORF">EJB05_00459</name>
</gene>
<dbReference type="FunFam" id="3.30.200.20:FF:000168">
    <property type="entry name" value="L-type lectin-domain containing receptor kinase IX.1"/>
    <property type="match status" value="1"/>
</dbReference>
<evidence type="ECO:0000256" key="3">
    <source>
        <dbReference type="ARBA" id="ARBA00022737"/>
    </source>
</evidence>
<keyword evidence="14" id="KW-1185">Reference proteome</keyword>
<evidence type="ECO:0000313" key="14">
    <source>
        <dbReference type="Proteomes" id="UP000324897"/>
    </source>
</evidence>
<keyword evidence="9" id="KW-0472">Membrane</keyword>
<evidence type="ECO:0000256" key="8">
    <source>
        <dbReference type="PROSITE-ProRule" id="PRU10141"/>
    </source>
</evidence>
<dbReference type="Pfam" id="PF00069">
    <property type="entry name" value="Pkinase"/>
    <property type="match status" value="1"/>
</dbReference>
<dbReference type="InterPro" id="IPR050528">
    <property type="entry name" value="L-type_Lectin-RKs"/>
</dbReference>
<dbReference type="Gene3D" id="3.30.430.20">
    <property type="entry name" value="Gnk2 domain, C-X8-C-X2-C motif"/>
    <property type="match status" value="2"/>
</dbReference>
<evidence type="ECO:0000256" key="2">
    <source>
        <dbReference type="ARBA" id="ARBA00022729"/>
    </source>
</evidence>
<dbReference type="PROSITE" id="PS00108">
    <property type="entry name" value="PROTEIN_KINASE_ST"/>
    <property type="match status" value="1"/>
</dbReference>
<dbReference type="InterPro" id="IPR002902">
    <property type="entry name" value="GNK2"/>
</dbReference>
<dbReference type="AlphaFoldDB" id="A0A5J9WMI9"/>
<feature type="non-terminal residue" evidence="13">
    <location>
        <position position="1"/>
    </location>
</feature>
<feature type="binding site" evidence="8">
    <location>
        <position position="364"/>
    </location>
    <ligand>
        <name>ATP</name>
        <dbReference type="ChEBI" id="CHEBI:30616"/>
    </ligand>
</feature>
<dbReference type="PROSITE" id="PS00107">
    <property type="entry name" value="PROTEIN_KINASE_ATP"/>
    <property type="match status" value="1"/>
</dbReference>
<dbReference type="PROSITE" id="PS50011">
    <property type="entry name" value="PROTEIN_KINASE_DOM"/>
    <property type="match status" value="1"/>
</dbReference>
<dbReference type="Gene3D" id="3.30.200.20">
    <property type="entry name" value="Phosphorylase Kinase, domain 1"/>
    <property type="match status" value="1"/>
</dbReference>
<name>A0A5J9WMI9_9POAL</name>
<feature type="domain" description="Gnk2-homologous" evidence="12">
    <location>
        <begin position="159"/>
        <end position="270"/>
    </location>
</feature>
<protein>
    <recommendedName>
        <fullName evidence="15">Protein kinase domain-containing protein</fullName>
    </recommendedName>
</protein>
<dbReference type="EMBL" id="RWGY01000002">
    <property type="protein sequence ID" value="TVU49165.1"/>
    <property type="molecule type" value="Genomic_DNA"/>
</dbReference>
<feature type="signal peptide" evidence="10">
    <location>
        <begin position="1"/>
        <end position="43"/>
    </location>
</feature>
<sequence>MRVKQATNANAVHVDPASAVCRLRPAWRLLAVLLLAVVRTSLAQHVYTPYLPVLCSKDNNFTAGSTYQVNIDKLVHRLRDGAASNKSFFYTNYDKNPDMAFGLVVCSADYTWENCLSCLDHAVAWVGAGCPYSRNVSVNYDMCLLWYSDKPFFDGLDLTRLMATVRSLTIATDSASMNDPLLSLIRRISVETVASPGLFAYGNQSYVDSQGLLLAMYALAQCRQDLGSGECLKCLNNVLEGLGKAVPEGPPPRGKWKLIKVIMMVASGSIAGTVVLLLCLGVSGSYFLRWRKGRTKSAGSLTFFRGEAVEIVELEQGTGSKRFSYDELAAATDNFSDNRKLGEGGFGSVYRGFLEELKLPVAVKRVSKSSRQGWKEFTSEVKIISRLRHRNLVLLIGWCRRRPLARLRADAQRQCGQPPTPTGPQEATGMVDQILLGLGSALVYLHHETEQCVVHRDIKPSNVMLDVSFNAKLGDFGLARVIDDGRRSRTTTLAGTTGYMDPECVATGRTSVHVHERVCDVRCVRAPAVVDQPCEPEVTELGIVRRIQHHVAGLHVPMHDAALRVLVQMRVEAAVGHQLVDEEQLVVAVVAPAGELHQVAVPEPADDRHLRGELLPALPRG</sequence>
<feature type="transmembrane region" description="Helical" evidence="9">
    <location>
        <begin position="261"/>
        <end position="288"/>
    </location>
</feature>
<evidence type="ECO:0000259" key="12">
    <source>
        <dbReference type="PROSITE" id="PS51473"/>
    </source>
</evidence>
<keyword evidence="4 8" id="KW-0547">Nucleotide-binding</keyword>
<evidence type="ECO:0000256" key="1">
    <source>
        <dbReference type="ARBA" id="ARBA00022679"/>
    </source>
</evidence>
<dbReference type="InterPro" id="IPR011009">
    <property type="entry name" value="Kinase-like_dom_sf"/>
</dbReference>
<keyword evidence="9" id="KW-0812">Transmembrane</keyword>
<dbReference type="InterPro" id="IPR008271">
    <property type="entry name" value="Ser/Thr_kinase_AS"/>
</dbReference>
<evidence type="ECO:0000313" key="13">
    <source>
        <dbReference type="EMBL" id="TVU49165.1"/>
    </source>
</evidence>
<keyword evidence="6 8" id="KW-0067">ATP-binding</keyword>
<evidence type="ECO:0008006" key="15">
    <source>
        <dbReference type="Google" id="ProtNLM"/>
    </source>
</evidence>
<keyword evidence="7" id="KW-0325">Glycoprotein</keyword>
<dbReference type="SUPFAM" id="SSF56112">
    <property type="entry name" value="Protein kinase-like (PK-like)"/>
    <property type="match status" value="1"/>
</dbReference>
<accession>A0A5J9WMI9</accession>
<dbReference type="Proteomes" id="UP000324897">
    <property type="component" value="Chromosome 6"/>
</dbReference>
<evidence type="ECO:0000256" key="5">
    <source>
        <dbReference type="ARBA" id="ARBA00022777"/>
    </source>
</evidence>
<dbReference type="Gramene" id="TVU49165">
    <property type="protein sequence ID" value="TVU49165"/>
    <property type="gene ID" value="EJB05_00459"/>
</dbReference>
<dbReference type="Pfam" id="PF01657">
    <property type="entry name" value="Stress-antifung"/>
    <property type="match status" value="1"/>
</dbReference>
<proteinExistence type="predicted"/>
<keyword evidence="9" id="KW-1133">Transmembrane helix</keyword>
<dbReference type="GO" id="GO:0004672">
    <property type="term" value="F:protein kinase activity"/>
    <property type="evidence" value="ECO:0007669"/>
    <property type="project" value="InterPro"/>
</dbReference>
<dbReference type="InterPro" id="IPR017441">
    <property type="entry name" value="Protein_kinase_ATP_BS"/>
</dbReference>
<comment type="caution">
    <text evidence="13">The sequence shown here is derived from an EMBL/GenBank/DDBJ whole genome shotgun (WGS) entry which is preliminary data.</text>
</comment>
<dbReference type="PROSITE" id="PS51473">
    <property type="entry name" value="GNK2"/>
    <property type="match status" value="2"/>
</dbReference>
<feature type="chain" id="PRO_5023910701" description="Protein kinase domain-containing protein" evidence="10">
    <location>
        <begin position="44"/>
        <end position="621"/>
    </location>
</feature>
<keyword evidence="2 10" id="KW-0732">Signal</keyword>
<evidence type="ECO:0000256" key="7">
    <source>
        <dbReference type="ARBA" id="ARBA00023180"/>
    </source>
</evidence>
<evidence type="ECO:0000256" key="10">
    <source>
        <dbReference type="SAM" id="SignalP"/>
    </source>
</evidence>
<evidence type="ECO:0000256" key="6">
    <source>
        <dbReference type="ARBA" id="ARBA00022840"/>
    </source>
</evidence>
<dbReference type="Gene3D" id="1.10.510.10">
    <property type="entry name" value="Transferase(Phosphotransferase) domain 1"/>
    <property type="match status" value="1"/>
</dbReference>
<reference evidence="13 14" key="1">
    <citation type="journal article" date="2019" name="Sci. Rep.">
        <title>A high-quality genome of Eragrostis curvula grass provides insights into Poaceae evolution and supports new strategies to enhance forage quality.</title>
        <authorList>
            <person name="Carballo J."/>
            <person name="Santos B.A.C.M."/>
            <person name="Zappacosta D."/>
            <person name="Garbus I."/>
            <person name="Selva J.P."/>
            <person name="Gallo C.A."/>
            <person name="Diaz A."/>
            <person name="Albertini E."/>
            <person name="Caccamo M."/>
            <person name="Echenique V."/>
        </authorList>
    </citation>
    <scope>NUCLEOTIDE SEQUENCE [LARGE SCALE GENOMIC DNA]</scope>
    <source>
        <strain evidence="14">cv. Victoria</strain>
        <tissue evidence="13">Leaf</tissue>
    </source>
</reference>
<dbReference type="PANTHER" id="PTHR27007">
    <property type="match status" value="1"/>
</dbReference>
<dbReference type="InterPro" id="IPR000719">
    <property type="entry name" value="Prot_kinase_dom"/>
</dbReference>
<dbReference type="InterPro" id="IPR038408">
    <property type="entry name" value="GNK2_sf"/>
</dbReference>
<evidence type="ECO:0000256" key="9">
    <source>
        <dbReference type="SAM" id="Phobius"/>
    </source>
</evidence>
<evidence type="ECO:0000256" key="4">
    <source>
        <dbReference type="ARBA" id="ARBA00022741"/>
    </source>
</evidence>
<organism evidence="13 14">
    <name type="scientific">Eragrostis curvula</name>
    <name type="common">weeping love grass</name>
    <dbReference type="NCBI Taxonomy" id="38414"/>
    <lineage>
        <taxon>Eukaryota</taxon>
        <taxon>Viridiplantae</taxon>
        <taxon>Streptophyta</taxon>
        <taxon>Embryophyta</taxon>
        <taxon>Tracheophyta</taxon>
        <taxon>Spermatophyta</taxon>
        <taxon>Magnoliopsida</taxon>
        <taxon>Liliopsida</taxon>
        <taxon>Poales</taxon>
        <taxon>Poaceae</taxon>
        <taxon>PACMAD clade</taxon>
        <taxon>Chloridoideae</taxon>
        <taxon>Eragrostideae</taxon>
        <taxon>Eragrostidinae</taxon>
        <taxon>Eragrostis</taxon>
    </lineage>
</organism>
<feature type="domain" description="Gnk2-homologous" evidence="12">
    <location>
        <begin position="49"/>
        <end position="152"/>
    </location>
</feature>
<keyword evidence="5" id="KW-0418">Kinase</keyword>
<dbReference type="GO" id="GO:0005524">
    <property type="term" value="F:ATP binding"/>
    <property type="evidence" value="ECO:0007669"/>
    <property type="project" value="UniProtKB-UniRule"/>
</dbReference>
<keyword evidence="3" id="KW-0677">Repeat</keyword>
<keyword evidence="1" id="KW-0808">Transferase</keyword>
<dbReference type="SMART" id="SM00220">
    <property type="entry name" value="S_TKc"/>
    <property type="match status" value="1"/>
</dbReference>